<evidence type="ECO:0000256" key="2">
    <source>
        <dbReference type="ARBA" id="ARBA00005417"/>
    </source>
</evidence>
<dbReference type="Pfam" id="PF00664">
    <property type="entry name" value="ABC_membrane"/>
    <property type="match status" value="1"/>
</dbReference>
<feature type="transmembrane region" description="Helical" evidence="8">
    <location>
        <begin position="286"/>
        <end position="313"/>
    </location>
</feature>
<gene>
    <name evidence="12" type="ORF">RU07_18720</name>
</gene>
<dbReference type="GO" id="GO:0006508">
    <property type="term" value="P:proteolysis"/>
    <property type="evidence" value="ECO:0007669"/>
    <property type="project" value="InterPro"/>
</dbReference>
<dbReference type="EMBL" id="JXQV01000027">
    <property type="protein sequence ID" value="KIP99527.1"/>
    <property type="molecule type" value="Genomic_DNA"/>
</dbReference>
<dbReference type="InterPro" id="IPR005074">
    <property type="entry name" value="Peptidase_C39"/>
</dbReference>
<evidence type="ECO:0000259" key="11">
    <source>
        <dbReference type="PROSITE" id="PS50990"/>
    </source>
</evidence>
<dbReference type="GO" id="GO:0034040">
    <property type="term" value="F:ATPase-coupled lipid transmembrane transporter activity"/>
    <property type="evidence" value="ECO:0007669"/>
    <property type="project" value="TreeGrafter"/>
</dbReference>
<feature type="domain" description="ABC transporter" evidence="9">
    <location>
        <begin position="477"/>
        <end position="707"/>
    </location>
</feature>
<dbReference type="SMART" id="SM00382">
    <property type="entry name" value="AAA"/>
    <property type="match status" value="1"/>
</dbReference>
<dbReference type="InterPro" id="IPR003593">
    <property type="entry name" value="AAA+_ATPase"/>
</dbReference>
<dbReference type="AlphaFoldDB" id="A0A0D0J223"/>
<comment type="similarity">
    <text evidence="2">Belongs to the ABC transporter superfamily.</text>
</comment>
<feature type="transmembrane region" description="Helical" evidence="8">
    <location>
        <begin position="200"/>
        <end position="221"/>
    </location>
</feature>
<evidence type="ECO:0000256" key="7">
    <source>
        <dbReference type="ARBA" id="ARBA00023136"/>
    </source>
</evidence>
<dbReference type="CDD" id="cd18567">
    <property type="entry name" value="ABC_6TM_CvaB_RaxB_like"/>
    <property type="match status" value="1"/>
</dbReference>
<sequence>MHHGKTRVPVVRQASMAECGLACLAMIAGYWGWRIDLGTLRSIAPPSMRGATLGTLLKLASEHGLDGRAVRLNEVEEVRNLSTPALLHFDRDHFVVLVRAKRSGVIVHDPASGKQKITWKELRQRFEGVAAEFVPTGKFVNRDVRNTLHLSSIWSHLSGVGPTVAQIVILSLMLQAAAVVAPLYVQLVVDETVTRVDADLLNVLFAGFLGLAVINCTAFFLRRITTLRVGQILSIGLMSSLFRHMLKLPSSFFEQRHLGDVSSRFNSTLAIQSFLTGPALDALVDAAAAAIALVILFLYGPMFALVVLGIVVLEGTLHFSTIGIRKALSEDKLATEAREETIFLETIRAIRSIKLFGRESQRFDHWRSRLIDMTSSNFRYGAADSAIGSTSNLIETAGAALVVFITAKAAMGGDFTIGMMMSFIAYQVYFGRTAKNAVDAFVSWRTLSVHLDRISDLALAPAQDGEKGMRPPLSGTIELRDLSFRYHPDEPMLFTGVSLRIESGETIAITGRSGEGKTTILKIMLCLEKATAGEVFYDGININAISRPHFVDQIATVMQDDTLLSGTLAENIAFFDAPFDHERIRECARIACIHDDIAATPMGYASLIGDMGSALSGGQKQRIMIARALYKRPRILFIDEGTSQLDTVVEKRINSNIAQLKITRVIVAHRPDTLRIADRVFSLSGGSLIEVDRQDLLAKADSALTTNQ</sequence>
<keyword evidence="7 8" id="KW-0472">Membrane</keyword>
<dbReference type="PROSITE" id="PS50929">
    <property type="entry name" value="ABC_TM1F"/>
    <property type="match status" value="1"/>
</dbReference>
<feature type="transmembrane region" description="Helical" evidence="8">
    <location>
        <begin position="14"/>
        <end position="33"/>
    </location>
</feature>
<evidence type="ECO:0000256" key="5">
    <source>
        <dbReference type="ARBA" id="ARBA00022840"/>
    </source>
</evidence>
<evidence type="ECO:0000256" key="8">
    <source>
        <dbReference type="SAM" id="Phobius"/>
    </source>
</evidence>
<dbReference type="InterPro" id="IPR039421">
    <property type="entry name" value="Type_1_exporter"/>
</dbReference>
<dbReference type="Pfam" id="PF03412">
    <property type="entry name" value="Peptidase_C39"/>
    <property type="match status" value="1"/>
</dbReference>
<dbReference type="SUPFAM" id="SSF52540">
    <property type="entry name" value="P-loop containing nucleoside triphosphate hydrolases"/>
    <property type="match status" value="1"/>
</dbReference>
<evidence type="ECO:0000259" key="10">
    <source>
        <dbReference type="PROSITE" id="PS50929"/>
    </source>
</evidence>
<evidence type="ECO:0008006" key="14">
    <source>
        <dbReference type="Google" id="ProtNLM"/>
    </source>
</evidence>
<evidence type="ECO:0000256" key="4">
    <source>
        <dbReference type="ARBA" id="ARBA00022741"/>
    </source>
</evidence>
<keyword evidence="3 8" id="KW-0812">Transmembrane</keyword>
<dbReference type="PANTHER" id="PTHR24221">
    <property type="entry name" value="ATP-BINDING CASSETTE SUB-FAMILY B"/>
    <property type="match status" value="1"/>
</dbReference>
<accession>A0A0D0J223</accession>
<dbReference type="GO" id="GO:0005524">
    <property type="term" value="F:ATP binding"/>
    <property type="evidence" value="ECO:0007669"/>
    <property type="project" value="UniProtKB-KW"/>
</dbReference>
<feature type="domain" description="Peptidase C39" evidence="11">
    <location>
        <begin position="13"/>
        <end position="133"/>
    </location>
</feature>
<evidence type="ECO:0000256" key="6">
    <source>
        <dbReference type="ARBA" id="ARBA00022989"/>
    </source>
</evidence>
<organism evidence="12 13">
    <name type="scientific">Agrobacterium tumefaciens</name>
    <dbReference type="NCBI Taxonomy" id="358"/>
    <lineage>
        <taxon>Bacteria</taxon>
        <taxon>Pseudomonadati</taxon>
        <taxon>Pseudomonadota</taxon>
        <taxon>Alphaproteobacteria</taxon>
        <taxon>Hyphomicrobiales</taxon>
        <taxon>Rhizobiaceae</taxon>
        <taxon>Rhizobium/Agrobacterium group</taxon>
        <taxon>Agrobacterium</taxon>
        <taxon>Agrobacterium tumefaciens complex</taxon>
    </lineage>
</organism>
<keyword evidence="6 8" id="KW-1133">Transmembrane helix</keyword>
<dbReference type="PROSITE" id="PS50893">
    <property type="entry name" value="ABC_TRANSPORTER_2"/>
    <property type="match status" value="1"/>
</dbReference>
<dbReference type="Pfam" id="PF00005">
    <property type="entry name" value="ABC_tran"/>
    <property type="match status" value="1"/>
</dbReference>
<proteinExistence type="inferred from homology"/>
<dbReference type="PROSITE" id="PS00211">
    <property type="entry name" value="ABC_TRANSPORTER_1"/>
    <property type="match status" value="1"/>
</dbReference>
<dbReference type="Gene3D" id="3.40.50.300">
    <property type="entry name" value="P-loop containing nucleotide triphosphate hydrolases"/>
    <property type="match status" value="1"/>
</dbReference>
<dbReference type="InterPro" id="IPR011527">
    <property type="entry name" value="ABC1_TM_dom"/>
</dbReference>
<dbReference type="GO" id="GO:0016887">
    <property type="term" value="F:ATP hydrolysis activity"/>
    <property type="evidence" value="ECO:0007669"/>
    <property type="project" value="InterPro"/>
</dbReference>
<name>A0A0D0J223_AGRTU</name>
<evidence type="ECO:0000256" key="3">
    <source>
        <dbReference type="ARBA" id="ARBA00022692"/>
    </source>
</evidence>
<protein>
    <recommendedName>
        <fullName evidence="14">Peptidase domain-containing ABC transporter</fullName>
    </recommendedName>
</protein>
<evidence type="ECO:0000256" key="1">
    <source>
        <dbReference type="ARBA" id="ARBA00004651"/>
    </source>
</evidence>
<dbReference type="SUPFAM" id="SSF90123">
    <property type="entry name" value="ABC transporter transmembrane region"/>
    <property type="match status" value="1"/>
</dbReference>
<keyword evidence="5" id="KW-0067">ATP-binding</keyword>
<dbReference type="GO" id="GO:0008233">
    <property type="term" value="F:peptidase activity"/>
    <property type="evidence" value="ECO:0007669"/>
    <property type="project" value="InterPro"/>
</dbReference>
<dbReference type="Proteomes" id="UP000035017">
    <property type="component" value="Unassembled WGS sequence"/>
</dbReference>
<dbReference type="Gene3D" id="1.20.1560.10">
    <property type="entry name" value="ABC transporter type 1, transmembrane domain"/>
    <property type="match status" value="1"/>
</dbReference>
<feature type="transmembrane region" description="Helical" evidence="8">
    <location>
        <begin position="164"/>
        <end position="185"/>
    </location>
</feature>
<evidence type="ECO:0000313" key="12">
    <source>
        <dbReference type="EMBL" id="KIP99527.1"/>
    </source>
</evidence>
<keyword evidence="4" id="KW-0547">Nucleotide-binding</keyword>
<feature type="domain" description="ABC transmembrane type-1" evidence="10">
    <location>
        <begin position="167"/>
        <end position="446"/>
    </location>
</feature>
<dbReference type="InterPro" id="IPR027417">
    <property type="entry name" value="P-loop_NTPase"/>
</dbReference>
<dbReference type="InterPro" id="IPR036640">
    <property type="entry name" value="ABC1_TM_sf"/>
</dbReference>
<evidence type="ECO:0000313" key="13">
    <source>
        <dbReference type="Proteomes" id="UP000035017"/>
    </source>
</evidence>
<comment type="caution">
    <text evidence="12">The sequence shown here is derived from an EMBL/GenBank/DDBJ whole genome shotgun (WGS) entry which is preliminary data.</text>
</comment>
<dbReference type="InterPro" id="IPR003439">
    <property type="entry name" value="ABC_transporter-like_ATP-bd"/>
</dbReference>
<dbReference type="PANTHER" id="PTHR24221:SF606">
    <property type="entry name" value="COLICIN V SECRETION-PROCESSING ATP-BINDING PROTEIN"/>
    <property type="match status" value="1"/>
</dbReference>
<evidence type="ECO:0000259" key="9">
    <source>
        <dbReference type="PROSITE" id="PS50893"/>
    </source>
</evidence>
<comment type="subcellular location">
    <subcellularLocation>
        <location evidence="1">Cell membrane</location>
        <topology evidence="1">Multi-pass membrane protein</topology>
    </subcellularLocation>
</comment>
<dbReference type="InterPro" id="IPR017871">
    <property type="entry name" value="ABC_transporter-like_CS"/>
</dbReference>
<dbReference type="MEROPS" id="C39.005"/>
<dbReference type="GO" id="GO:0005886">
    <property type="term" value="C:plasma membrane"/>
    <property type="evidence" value="ECO:0007669"/>
    <property type="project" value="UniProtKB-SubCell"/>
</dbReference>
<reference evidence="12 13" key="1">
    <citation type="submission" date="2014-12" db="EMBL/GenBank/DDBJ databases">
        <title>16Stimator: statistical estimation of ribosomal gene copy numbers from draft genome assemblies.</title>
        <authorList>
            <person name="Perisin M.A."/>
            <person name="Vetter M."/>
            <person name="Gilbert J.A."/>
            <person name="Bergelson J."/>
        </authorList>
    </citation>
    <scope>NUCLEOTIDE SEQUENCE [LARGE SCALE GENOMIC DNA]</scope>
    <source>
        <strain evidence="12 13">MEJ076</strain>
    </source>
</reference>
<dbReference type="Gene3D" id="3.90.70.10">
    <property type="entry name" value="Cysteine proteinases"/>
    <property type="match status" value="1"/>
</dbReference>
<dbReference type="GO" id="GO:0140359">
    <property type="term" value="F:ABC-type transporter activity"/>
    <property type="evidence" value="ECO:0007669"/>
    <property type="project" value="InterPro"/>
</dbReference>
<dbReference type="PROSITE" id="PS50990">
    <property type="entry name" value="PEPTIDASE_C39"/>
    <property type="match status" value="1"/>
</dbReference>